<dbReference type="PROSITE" id="PS00704">
    <property type="entry name" value="PROK_CO2_ANHYDRASE_1"/>
    <property type="match status" value="1"/>
</dbReference>
<dbReference type="PANTHER" id="PTHR11002">
    <property type="entry name" value="CARBONIC ANHYDRASE"/>
    <property type="match status" value="1"/>
</dbReference>
<evidence type="ECO:0000313" key="12">
    <source>
        <dbReference type="Proteomes" id="UP000032679"/>
    </source>
</evidence>
<dbReference type="SUPFAM" id="SSF53056">
    <property type="entry name" value="beta-carbonic anhydrase, cab"/>
    <property type="match status" value="1"/>
</dbReference>
<proteinExistence type="inferred from homology"/>
<evidence type="ECO:0000256" key="2">
    <source>
        <dbReference type="ARBA" id="ARBA00012925"/>
    </source>
</evidence>
<dbReference type="GO" id="GO:0004089">
    <property type="term" value="F:carbonate dehydratase activity"/>
    <property type="evidence" value="ECO:0007669"/>
    <property type="project" value="UniProtKB-UniRule"/>
</dbReference>
<evidence type="ECO:0000256" key="3">
    <source>
        <dbReference type="ARBA" id="ARBA00014628"/>
    </source>
</evidence>
<dbReference type="PROSITE" id="PS00705">
    <property type="entry name" value="PROK_CO2_ANHYDRASE_2"/>
    <property type="match status" value="1"/>
</dbReference>
<dbReference type="PANTHER" id="PTHR11002:SF76">
    <property type="entry name" value="CARBONIC ANHYDRASE"/>
    <property type="match status" value="1"/>
</dbReference>
<dbReference type="GO" id="GO:0015976">
    <property type="term" value="P:carbon utilization"/>
    <property type="evidence" value="ECO:0007669"/>
    <property type="project" value="InterPro"/>
</dbReference>
<dbReference type="GO" id="GO:0008270">
    <property type="term" value="F:zinc ion binding"/>
    <property type="evidence" value="ECO:0007669"/>
    <property type="project" value="UniProtKB-UniRule"/>
</dbReference>
<dbReference type="InterPro" id="IPR036874">
    <property type="entry name" value="Carbonic_anhydrase_sf"/>
</dbReference>
<dbReference type="InterPro" id="IPR045066">
    <property type="entry name" value="Beta_CA_cladeB"/>
</dbReference>
<dbReference type="EMBL" id="BALE01000017">
    <property type="protein sequence ID" value="GAN54240.1"/>
    <property type="molecule type" value="Genomic_DNA"/>
</dbReference>
<evidence type="ECO:0000256" key="4">
    <source>
        <dbReference type="ARBA" id="ARBA00022723"/>
    </source>
</evidence>
<evidence type="ECO:0000256" key="5">
    <source>
        <dbReference type="ARBA" id="ARBA00022833"/>
    </source>
</evidence>
<evidence type="ECO:0000256" key="8">
    <source>
        <dbReference type="ARBA" id="ARBA00048348"/>
    </source>
</evidence>
<protein>
    <recommendedName>
        <fullName evidence="3 10">Carbonic anhydrase</fullName>
        <ecNumber evidence="2 10">4.2.1.1</ecNumber>
    </recommendedName>
    <alternativeName>
        <fullName evidence="7 10">Carbonate dehydratase</fullName>
    </alternativeName>
</protein>
<dbReference type="InterPro" id="IPR001765">
    <property type="entry name" value="Carbonic_anhydrase"/>
</dbReference>
<dbReference type="InterPro" id="IPR015892">
    <property type="entry name" value="Carbonic_anhydrase_CS"/>
</dbReference>
<gene>
    <name evidence="11" type="ORF">Tasa_017_123</name>
</gene>
<organism evidence="11 12">
    <name type="scientific">Tanticharoenia sakaeratensis NBRC 103193</name>
    <dbReference type="NCBI Taxonomy" id="1231623"/>
    <lineage>
        <taxon>Bacteria</taxon>
        <taxon>Pseudomonadati</taxon>
        <taxon>Pseudomonadota</taxon>
        <taxon>Alphaproteobacteria</taxon>
        <taxon>Acetobacterales</taxon>
        <taxon>Acetobacteraceae</taxon>
        <taxon>Tanticharoenia</taxon>
    </lineage>
</organism>
<dbReference type="Gene3D" id="3.40.1050.10">
    <property type="entry name" value="Carbonic anhydrase"/>
    <property type="match status" value="1"/>
</dbReference>
<feature type="binding site" evidence="9">
    <location>
        <position position="49"/>
    </location>
    <ligand>
        <name>Zn(2+)</name>
        <dbReference type="ChEBI" id="CHEBI:29105"/>
    </ligand>
</feature>
<comment type="function">
    <text evidence="10">Reversible hydration of carbon dioxide.</text>
</comment>
<comment type="cofactor">
    <cofactor evidence="9">
        <name>Zn(2+)</name>
        <dbReference type="ChEBI" id="CHEBI:29105"/>
    </cofactor>
    <text evidence="9">Binds 1 zinc ion per subunit.</text>
</comment>
<dbReference type="FunFam" id="3.40.1050.10:FF:000003">
    <property type="entry name" value="Carbonic anhydrase"/>
    <property type="match status" value="1"/>
</dbReference>
<evidence type="ECO:0000313" key="11">
    <source>
        <dbReference type="EMBL" id="GAN54240.1"/>
    </source>
</evidence>
<evidence type="ECO:0000256" key="9">
    <source>
        <dbReference type="PIRSR" id="PIRSR601765-1"/>
    </source>
</evidence>
<accession>A0A0D6MLH2</accession>
<comment type="similarity">
    <text evidence="1 10">Belongs to the beta-class carbonic anhydrase family.</text>
</comment>
<dbReference type="OrthoDB" id="9797527at2"/>
<comment type="caution">
    <text evidence="11">The sequence shown here is derived from an EMBL/GenBank/DDBJ whole genome shotgun (WGS) entry which is preliminary data.</text>
</comment>
<feature type="binding site" evidence="9">
    <location>
        <position position="106"/>
    </location>
    <ligand>
        <name>Zn(2+)</name>
        <dbReference type="ChEBI" id="CHEBI:29105"/>
    </ligand>
</feature>
<dbReference type="CDD" id="cd00884">
    <property type="entry name" value="beta_CA_cladeB"/>
    <property type="match status" value="1"/>
</dbReference>
<dbReference type="Proteomes" id="UP000032679">
    <property type="component" value="Unassembled WGS sequence"/>
</dbReference>
<feature type="binding site" evidence="9">
    <location>
        <position position="47"/>
    </location>
    <ligand>
        <name>Zn(2+)</name>
        <dbReference type="ChEBI" id="CHEBI:29105"/>
    </ligand>
</feature>
<evidence type="ECO:0000256" key="6">
    <source>
        <dbReference type="ARBA" id="ARBA00023239"/>
    </source>
</evidence>
<dbReference type="EC" id="4.2.1.1" evidence="2 10"/>
<keyword evidence="4 9" id="KW-0479">Metal-binding</keyword>
<keyword evidence="5 9" id="KW-0862">Zinc</keyword>
<feature type="binding site" evidence="9">
    <location>
        <position position="109"/>
    </location>
    <ligand>
        <name>Zn(2+)</name>
        <dbReference type="ChEBI" id="CHEBI:29105"/>
    </ligand>
</feature>
<dbReference type="SMART" id="SM00947">
    <property type="entry name" value="Pro_CA"/>
    <property type="match status" value="1"/>
</dbReference>
<keyword evidence="6 10" id="KW-0456">Lyase</keyword>
<dbReference type="STRING" id="1231623.Tasa_017_123"/>
<comment type="catalytic activity">
    <reaction evidence="8 10">
        <text>hydrogencarbonate + H(+) = CO2 + H2O</text>
        <dbReference type="Rhea" id="RHEA:10748"/>
        <dbReference type="ChEBI" id="CHEBI:15377"/>
        <dbReference type="ChEBI" id="CHEBI:15378"/>
        <dbReference type="ChEBI" id="CHEBI:16526"/>
        <dbReference type="ChEBI" id="CHEBI:17544"/>
        <dbReference type="EC" id="4.2.1.1"/>
    </reaction>
</comment>
<evidence type="ECO:0000256" key="7">
    <source>
        <dbReference type="ARBA" id="ARBA00031969"/>
    </source>
</evidence>
<evidence type="ECO:0000256" key="1">
    <source>
        <dbReference type="ARBA" id="ARBA00006217"/>
    </source>
</evidence>
<name>A0A0D6MLH2_9PROT</name>
<dbReference type="Pfam" id="PF00484">
    <property type="entry name" value="Pro_CA"/>
    <property type="match status" value="1"/>
</dbReference>
<reference evidence="11 12" key="1">
    <citation type="submission" date="2012-10" db="EMBL/GenBank/DDBJ databases">
        <title>Genome sequencing of Tanticharoenia sakaeratensis NBRC 103193.</title>
        <authorList>
            <person name="Azuma Y."/>
            <person name="Hadano H."/>
            <person name="Hirakawa H."/>
            <person name="Matsushita K."/>
        </authorList>
    </citation>
    <scope>NUCLEOTIDE SEQUENCE [LARGE SCALE GENOMIC DNA]</scope>
    <source>
        <strain evidence="11 12">NBRC 103193</strain>
    </source>
</reference>
<keyword evidence="12" id="KW-1185">Reference proteome</keyword>
<evidence type="ECO:0000256" key="10">
    <source>
        <dbReference type="RuleBase" id="RU003956"/>
    </source>
</evidence>
<dbReference type="AlphaFoldDB" id="A0A0D6MLH2"/>
<sequence>MAQHGRNSLIELLEGVRTFREDVYPENRELFAELAESQSPATLFITCSDSRINPSMITQTEPGELFIVRNVGNIVPPYGEMLGGVSSAIEYAVGALHVKNIVVCGHSNCGAMGALMDPDSPKLDALPTVRRWLRTSTAARAVAMALRADDAGPASVRDLAEQNVLLQLTHLRTHPLVAAAIARRELTIQGWFYDIASGEITVLDETLRHPISVDAAISALSGSKAS</sequence>